<evidence type="ECO:0000313" key="4">
    <source>
        <dbReference type="Proteomes" id="UP000315400"/>
    </source>
</evidence>
<dbReference type="AlphaFoldDB" id="A0A540V828"/>
<reference evidence="3 4" key="1">
    <citation type="submission" date="2019-06" db="EMBL/GenBank/DDBJ databases">
        <title>Metagenome assembled Genome of Spiribacter salinus SL48-SHIP from the microbial mat of Salt Lake 48 (Novosibirsk region, Russia).</title>
        <authorList>
            <person name="Shipova A."/>
            <person name="Rozanov A.S."/>
            <person name="Bryanskaya A.V."/>
            <person name="Peltek S.E."/>
        </authorList>
    </citation>
    <scope>NUCLEOTIDE SEQUENCE [LARGE SCALE GENOMIC DNA]</scope>
    <source>
        <strain evidence="3">SL48-SHIP-2</strain>
    </source>
</reference>
<comment type="caution">
    <text evidence="3">The sequence shown here is derived from an EMBL/GenBank/DDBJ whole genome shotgun (WGS) entry which is preliminary data.</text>
</comment>
<sequence>MEIKQSDFDKWADIIDRTIQLNKDSHDVVDKAGDVLRRAERETTPTTETLAKRLREAGVGKRNDLQALGRIEVADLMAKQERRDVVTKATMTTGDNLTGRVIPEDRRGVMRPPERITHVRPLLASDTTTSGTVSYIEETGFTQQAAGVPEGAVKPESELSFEETQVSVETIADTMRVTRQMLDDVDFLAAYIDSRMREGLRIEEDDQLLYGNGNPGNLTGFTTNALSAFDNTDLQAAISAGDVTFPQRLDVLRYAILQARKAQFAVDTALLSPVDIAAMDSLKDEDGRYLDEMQRLGVRIAEIDAVAPDSFIVGSMASGGVVQLLEREAPTLQFFEQDRDNVIRNAVTIRVEERLVVATYRPEGIVTGTFTGALSSGT</sequence>
<comment type="subcellular location">
    <subcellularLocation>
        <location evidence="1">Virion</location>
    </subcellularLocation>
</comment>
<dbReference type="EMBL" id="VIFK01000524">
    <property type="protein sequence ID" value="TQE92924.1"/>
    <property type="molecule type" value="Genomic_DNA"/>
</dbReference>
<proteinExistence type="predicted"/>
<accession>A0A540V828</accession>
<feature type="domain" description="Phage capsid-like C-terminal" evidence="2">
    <location>
        <begin position="103"/>
        <end position="370"/>
    </location>
</feature>
<dbReference type="InterPro" id="IPR024455">
    <property type="entry name" value="Phage_capsid"/>
</dbReference>
<organism evidence="3 4">
    <name type="scientific">Spiribacter salinus</name>
    <dbReference type="NCBI Taxonomy" id="1335746"/>
    <lineage>
        <taxon>Bacteria</taxon>
        <taxon>Pseudomonadati</taxon>
        <taxon>Pseudomonadota</taxon>
        <taxon>Gammaproteobacteria</taxon>
        <taxon>Chromatiales</taxon>
        <taxon>Ectothiorhodospiraceae</taxon>
        <taxon>Spiribacter</taxon>
    </lineage>
</organism>
<dbReference type="NCBIfam" id="TIGR01554">
    <property type="entry name" value="major_cap_HK97"/>
    <property type="match status" value="1"/>
</dbReference>
<dbReference type="Gene3D" id="3.30.2400.10">
    <property type="entry name" value="Major capsid protein gp5"/>
    <property type="match status" value="1"/>
</dbReference>
<dbReference type="Gene3D" id="3.30.2320.10">
    <property type="entry name" value="hypothetical protein PF0899 domain"/>
    <property type="match status" value="1"/>
</dbReference>
<dbReference type="InterPro" id="IPR054612">
    <property type="entry name" value="Phage_capsid-like_C"/>
</dbReference>
<evidence type="ECO:0000313" key="3">
    <source>
        <dbReference type="EMBL" id="TQE92924.1"/>
    </source>
</evidence>
<evidence type="ECO:0000259" key="2">
    <source>
        <dbReference type="Pfam" id="PF05065"/>
    </source>
</evidence>
<name>A0A540V828_9GAMM</name>
<gene>
    <name evidence="3" type="ORF">FKY71_18695</name>
</gene>
<dbReference type="Proteomes" id="UP000315400">
    <property type="component" value="Unassembled WGS sequence"/>
</dbReference>
<dbReference type="Pfam" id="PF05065">
    <property type="entry name" value="Phage_capsid"/>
    <property type="match status" value="1"/>
</dbReference>
<dbReference type="SUPFAM" id="SSF56563">
    <property type="entry name" value="Major capsid protein gp5"/>
    <property type="match status" value="1"/>
</dbReference>
<protein>
    <submittedName>
        <fullName evidence="3">Phage major capsid protein</fullName>
    </submittedName>
</protein>
<evidence type="ECO:0000256" key="1">
    <source>
        <dbReference type="ARBA" id="ARBA00004328"/>
    </source>
</evidence>